<keyword evidence="5 13" id="KW-0548">Nucleotidyltransferase</keyword>
<name>A0A0R0LRD0_9MICR</name>
<evidence type="ECO:0000256" key="3">
    <source>
        <dbReference type="ARBA" id="ARBA00022516"/>
    </source>
</evidence>
<evidence type="ECO:0000313" key="13">
    <source>
        <dbReference type="EMBL" id="KRH92057.1"/>
    </source>
</evidence>
<keyword evidence="4 13" id="KW-0808">Transferase</keyword>
<comment type="caution">
    <text evidence="13">The sequence shown here is derived from an EMBL/GenBank/DDBJ whole genome shotgun (WGS) entry which is preliminary data.</text>
</comment>
<dbReference type="InterPro" id="IPR044608">
    <property type="entry name" value="Ect1/PCYT2"/>
</dbReference>
<comment type="similarity">
    <text evidence="2">Belongs to the cytidylyltransferase family.</text>
</comment>
<evidence type="ECO:0000256" key="11">
    <source>
        <dbReference type="ARBA" id="ARBA00031473"/>
    </source>
</evidence>
<comment type="pathway">
    <text evidence="9">Phospholipid metabolism; phosphatidylethanolamine biosynthesis; phosphatidylethanolamine from ethanolamine: step 2/3.</text>
</comment>
<dbReference type="InterPro" id="IPR004821">
    <property type="entry name" value="Cyt_trans-like"/>
</dbReference>
<keyword evidence="14" id="KW-1185">Reference proteome</keyword>
<feature type="domain" description="Cytidyltransferase-like" evidence="12">
    <location>
        <begin position="12"/>
        <end position="124"/>
    </location>
</feature>
<dbReference type="OrthoDB" id="40021at2759"/>
<dbReference type="GO" id="GO:0005737">
    <property type="term" value="C:cytoplasm"/>
    <property type="evidence" value="ECO:0007669"/>
    <property type="project" value="TreeGrafter"/>
</dbReference>
<dbReference type="AlphaFoldDB" id="A0A0R0LRD0"/>
<keyword evidence="6" id="KW-0443">Lipid metabolism</keyword>
<gene>
    <name evidence="13" type="ORF">M153_12929000824</name>
</gene>
<evidence type="ECO:0000256" key="2">
    <source>
        <dbReference type="ARBA" id="ARBA00010101"/>
    </source>
</evidence>
<dbReference type="PANTHER" id="PTHR45780">
    <property type="entry name" value="ETHANOLAMINE-PHOSPHATE CYTIDYLYLTRANSFERASE"/>
    <property type="match status" value="1"/>
</dbReference>
<evidence type="ECO:0000256" key="10">
    <source>
        <dbReference type="ARBA" id="ARBA00024221"/>
    </source>
</evidence>
<dbReference type="InterPro" id="IPR014729">
    <property type="entry name" value="Rossmann-like_a/b/a_fold"/>
</dbReference>
<dbReference type="GO" id="GO:0004306">
    <property type="term" value="F:ethanolamine-phosphate cytidylyltransferase activity"/>
    <property type="evidence" value="ECO:0007669"/>
    <property type="project" value="UniProtKB-EC"/>
</dbReference>
<reference evidence="13 14" key="1">
    <citation type="submission" date="2015-07" db="EMBL/GenBank/DDBJ databases">
        <title>The genome of Pseudoloma neurophilia, a relevant intracellular parasite of the zebrafish.</title>
        <authorList>
            <person name="Ndikumana S."/>
            <person name="Pelin A."/>
            <person name="Sanders J."/>
            <person name="Corradi N."/>
        </authorList>
    </citation>
    <scope>NUCLEOTIDE SEQUENCE [LARGE SCALE GENOMIC DNA]</scope>
    <source>
        <strain evidence="13 14">MK1</strain>
    </source>
</reference>
<evidence type="ECO:0000256" key="7">
    <source>
        <dbReference type="ARBA" id="ARBA00023209"/>
    </source>
</evidence>
<evidence type="ECO:0000256" key="8">
    <source>
        <dbReference type="ARBA" id="ARBA00023264"/>
    </source>
</evidence>
<evidence type="ECO:0000259" key="12">
    <source>
        <dbReference type="Pfam" id="PF01467"/>
    </source>
</evidence>
<proteinExistence type="inferred from homology"/>
<dbReference type="VEuPathDB" id="MicrosporidiaDB:M153_12929000824"/>
<dbReference type="NCBIfam" id="TIGR00125">
    <property type="entry name" value="cyt_tran_rel"/>
    <property type="match status" value="1"/>
</dbReference>
<evidence type="ECO:0000256" key="4">
    <source>
        <dbReference type="ARBA" id="ARBA00022679"/>
    </source>
</evidence>
<evidence type="ECO:0000256" key="1">
    <source>
        <dbReference type="ARBA" id="ARBA00005189"/>
    </source>
</evidence>
<evidence type="ECO:0000256" key="5">
    <source>
        <dbReference type="ARBA" id="ARBA00022695"/>
    </source>
</evidence>
<dbReference type="GO" id="GO:0006646">
    <property type="term" value="P:phosphatidylethanolamine biosynthetic process"/>
    <property type="evidence" value="ECO:0007669"/>
    <property type="project" value="UniProtKB-UniPathway"/>
</dbReference>
<keyword evidence="8" id="KW-1208">Phospholipid metabolism</keyword>
<evidence type="ECO:0000313" key="14">
    <source>
        <dbReference type="Proteomes" id="UP000051530"/>
    </source>
</evidence>
<dbReference type="Gene3D" id="3.40.50.620">
    <property type="entry name" value="HUPs"/>
    <property type="match status" value="1"/>
</dbReference>
<protein>
    <recommendedName>
        <fullName evidence="10">ethanolamine-phosphate cytidylyltransferase</fullName>
        <ecNumber evidence="10">2.7.7.14</ecNumber>
    </recommendedName>
    <alternativeName>
        <fullName evidence="11">CTP:phosphoethanolamine cytidylyltransferase</fullName>
    </alternativeName>
</protein>
<feature type="non-terminal residue" evidence="13">
    <location>
        <position position="1"/>
    </location>
</feature>
<evidence type="ECO:0000256" key="9">
    <source>
        <dbReference type="ARBA" id="ARBA00024191"/>
    </source>
</evidence>
<keyword evidence="7" id="KW-0594">Phospholipid biosynthesis</keyword>
<dbReference type="UniPathway" id="UPA00558">
    <property type="reaction ID" value="UER00742"/>
</dbReference>
<dbReference type="SUPFAM" id="SSF52374">
    <property type="entry name" value="Nucleotidylyl transferase"/>
    <property type="match status" value="1"/>
</dbReference>
<organism evidence="13 14">
    <name type="scientific">Pseudoloma neurophilia</name>
    <dbReference type="NCBI Taxonomy" id="146866"/>
    <lineage>
        <taxon>Eukaryota</taxon>
        <taxon>Fungi</taxon>
        <taxon>Fungi incertae sedis</taxon>
        <taxon>Microsporidia</taxon>
        <taxon>Pseudoloma</taxon>
    </lineage>
</organism>
<dbReference type="Pfam" id="PF01467">
    <property type="entry name" value="CTP_transf_like"/>
    <property type="match status" value="1"/>
</dbReference>
<keyword evidence="3" id="KW-0444">Lipid biosynthesis</keyword>
<dbReference type="EC" id="2.7.7.14" evidence="10"/>
<dbReference type="PANTHER" id="PTHR45780:SF2">
    <property type="entry name" value="ETHANOLAMINE-PHOSPHATE CYTIDYLYLTRANSFERASE"/>
    <property type="match status" value="1"/>
</dbReference>
<dbReference type="EMBL" id="LGUB01001254">
    <property type="protein sequence ID" value="KRH92057.1"/>
    <property type="molecule type" value="Genomic_DNA"/>
</dbReference>
<evidence type="ECO:0000256" key="6">
    <source>
        <dbReference type="ARBA" id="ARBA00023098"/>
    </source>
</evidence>
<sequence length="156" mass="17885">QKNKNSDQKAVYIDGTFDLFHPGHASLLKKCKDNGWFVIVGVFSSDSSRNLKDKFPIQSMKERILTISACKYVDKIIADVPIKPNIKFIRQNQIDMIVTGIDDQFISNYDEISSLVEVRAFESDFPKITTSSIIQKIINNYINYSDRNNKRITRGC</sequence>
<accession>A0A0R0LRD0</accession>
<comment type="pathway">
    <text evidence="1">Lipid metabolism.</text>
</comment>
<dbReference type="Proteomes" id="UP000051530">
    <property type="component" value="Unassembled WGS sequence"/>
</dbReference>